<keyword evidence="4" id="KW-0408">Iron</keyword>
<dbReference type="PANTHER" id="PTHR44379">
    <property type="entry name" value="OXIDOREDUCTASE WITH IRON-SULFUR SUBUNIT"/>
    <property type="match status" value="1"/>
</dbReference>
<dbReference type="InterPro" id="IPR006058">
    <property type="entry name" value="2Fe2S_fd_BS"/>
</dbReference>
<evidence type="ECO:0000313" key="8">
    <source>
        <dbReference type="Proteomes" id="UP000332515"/>
    </source>
</evidence>
<dbReference type="Gene3D" id="3.10.20.30">
    <property type="match status" value="1"/>
</dbReference>
<evidence type="ECO:0000313" key="7">
    <source>
        <dbReference type="EMBL" id="MQT15552.1"/>
    </source>
</evidence>
<evidence type="ECO:0000259" key="6">
    <source>
        <dbReference type="PROSITE" id="PS51085"/>
    </source>
</evidence>
<dbReference type="InterPro" id="IPR051452">
    <property type="entry name" value="Diverse_Oxidoreductases"/>
</dbReference>
<sequence>MPIRFTLNGHDRGTASEPMTPLVDVLREHCHLTGTKAVCREGFCGACTVLVDGTPTLSCLTPAGLVEGRSVVTIEGLARDGALSPIQAAFEDHDAVQCGMCFPGMALALSHLLETKPGADRDTIRAALTGNICRCTGYERIVEAAMSVAAAAR</sequence>
<evidence type="ECO:0000256" key="5">
    <source>
        <dbReference type="ARBA" id="ARBA00023014"/>
    </source>
</evidence>
<dbReference type="GO" id="GO:0051537">
    <property type="term" value="F:2 iron, 2 sulfur cluster binding"/>
    <property type="evidence" value="ECO:0007669"/>
    <property type="project" value="UniProtKB-KW"/>
</dbReference>
<dbReference type="RefSeq" id="WP_153491123.1">
    <property type="nucleotide sequence ID" value="NZ_VWNA01000003.1"/>
</dbReference>
<dbReference type="InterPro" id="IPR001041">
    <property type="entry name" value="2Fe-2S_ferredoxin-type"/>
</dbReference>
<evidence type="ECO:0000256" key="4">
    <source>
        <dbReference type="ARBA" id="ARBA00023004"/>
    </source>
</evidence>
<dbReference type="GO" id="GO:0016491">
    <property type="term" value="F:oxidoreductase activity"/>
    <property type="evidence" value="ECO:0007669"/>
    <property type="project" value="UniProtKB-KW"/>
</dbReference>
<dbReference type="PANTHER" id="PTHR44379:SF8">
    <property type="entry name" value="XANTHINE DEHYDROGENASE IRON-SULFUR-BINDING SUBUNIT XDHC-RELATED"/>
    <property type="match status" value="1"/>
</dbReference>
<proteinExistence type="predicted"/>
<dbReference type="Pfam" id="PF00111">
    <property type="entry name" value="Fer2"/>
    <property type="match status" value="1"/>
</dbReference>
<dbReference type="GO" id="GO:0046872">
    <property type="term" value="F:metal ion binding"/>
    <property type="evidence" value="ECO:0007669"/>
    <property type="project" value="UniProtKB-KW"/>
</dbReference>
<keyword evidence="1" id="KW-0001">2Fe-2S</keyword>
<evidence type="ECO:0000256" key="3">
    <source>
        <dbReference type="ARBA" id="ARBA00023002"/>
    </source>
</evidence>
<dbReference type="InterPro" id="IPR036884">
    <property type="entry name" value="2Fe-2S-bd_dom_sf"/>
</dbReference>
<dbReference type="Proteomes" id="UP000332515">
    <property type="component" value="Unassembled WGS sequence"/>
</dbReference>
<keyword evidence="2" id="KW-0479">Metal-binding</keyword>
<evidence type="ECO:0000256" key="2">
    <source>
        <dbReference type="ARBA" id="ARBA00022723"/>
    </source>
</evidence>
<protein>
    <submittedName>
        <fullName evidence="7">(2Fe-2S)-binding protein</fullName>
    </submittedName>
</protein>
<dbReference type="PROSITE" id="PS51085">
    <property type="entry name" value="2FE2S_FER_2"/>
    <property type="match status" value="1"/>
</dbReference>
<dbReference type="PROSITE" id="PS00197">
    <property type="entry name" value="2FE2S_FER_1"/>
    <property type="match status" value="1"/>
</dbReference>
<accession>A0A6A7YCY2</accession>
<feature type="domain" description="2Fe-2S ferredoxin-type" evidence="6">
    <location>
        <begin position="1"/>
        <end position="77"/>
    </location>
</feature>
<comment type="caution">
    <text evidence="7">The sequence shown here is derived from an EMBL/GenBank/DDBJ whole genome shotgun (WGS) entry which is preliminary data.</text>
</comment>
<dbReference type="AlphaFoldDB" id="A0A6A7YCY2"/>
<dbReference type="InterPro" id="IPR002888">
    <property type="entry name" value="2Fe-2S-bd"/>
</dbReference>
<dbReference type="EMBL" id="VWNA01000003">
    <property type="protein sequence ID" value="MQT15552.1"/>
    <property type="molecule type" value="Genomic_DNA"/>
</dbReference>
<organism evidence="7 8">
    <name type="scientific">Segnochrobactrum spirostomi</name>
    <dbReference type="NCBI Taxonomy" id="2608987"/>
    <lineage>
        <taxon>Bacteria</taxon>
        <taxon>Pseudomonadati</taxon>
        <taxon>Pseudomonadota</taxon>
        <taxon>Alphaproteobacteria</taxon>
        <taxon>Hyphomicrobiales</taxon>
        <taxon>Segnochrobactraceae</taxon>
        <taxon>Segnochrobactrum</taxon>
    </lineage>
</organism>
<keyword evidence="8" id="KW-1185">Reference proteome</keyword>
<dbReference type="Gene3D" id="1.10.150.120">
    <property type="entry name" value="[2Fe-2S]-binding domain"/>
    <property type="match status" value="1"/>
</dbReference>
<reference evidence="7 8" key="1">
    <citation type="submission" date="2019-09" db="EMBL/GenBank/DDBJ databases">
        <title>Segnochrobactrum spirostomi gen. nov., sp. nov., isolated from the ciliate Spirostomum cf. yagiui and description of a novel family, Segnochrobactraceae fam. nov. within the order Rhizobiales of the class Alphaproteobacteria.</title>
        <authorList>
            <person name="Akter S."/>
            <person name="Shazib S.U.A."/>
            <person name="Shin M.K."/>
        </authorList>
    </citation>
    <scope>NUCLEOTIDE SEQUENCE [LARGE SCALE GENOMIC DNA]</scope>
    <source>
        <strain evidence="7 8">Sp-1</strain>
    </source>
</reference>
<name>A0A6A7YCY2_9HYPH</name>
<evidence type="ECO:0000256" key="1">
    <source>
        <dbReference type="ARBA" id="ARBA00022714"/>
    </source>
</evidence>
<dbReference type="InterPro" id="IPR036010">
    <property type="entry name" value="2Fe-2S_ferredoxin-like_sf"/>
</dbReference>
<dbReference type="SUPFAM" id="SSF54292">
    <property type="entry name" value="2Fe-2S ferredoxin-like"/>
    <property type="match status" value="1"/>
</dbReference>
<dbReference type="SUPFAM" id="SSF47741">
    <property type="entry name" value="CO dehydrogenase ISP C-domain like"/>
    <property type="match status" value="1"/>
</dbReference>
<dbReference type="Pfam" id="PF01799">
    <property type="entry name" value="Fer2_2"/>
    <property type="match status" value="1"/>
</dbReference>
<keyword evidence="5" id="KW-0411">Iron-sulfur</keyword>
<gene>
    <name evidence="7" type="ORF">F0357_23435</name>
</gene>
<keyword evidence="3" id="KW-0560">Oxidoreductase</keyword>
<dbReference type="InterPro" id="IPR012675">
    <property type="entry name" value="Beta-grasp_dom_sf"/>
</dbReference>